<dbReference type="AlphaFoldDB" id="A0AA52HAC0"/>
<reference evidence="2" key="1">
    <citation type="submission" date="2023-04" db="EMBL/GenBank/DDBJ databases">
        <title>Complete genome sequence of Temperatibacter marinus.</title>
        <authorList>
            <person name="Rong J.-C."/>
            <person name="Yi M.-L."/>
            <person name="Zhao Q."/>
        </authorList>
    </citation>
    <scope>NUCLEOTIDE SEQUENCE</scope>
    <source>
        <strain evidence="2">NBRC 110045</strain>
    </source>
</reference>
<evidence type="ECO:0000313" key="2">
    <source>
        <dbReference type="EMBL" id="WND03804.1"/>
    </source>
</evidence>
<name>A0AA52HAC0_9PROT</name>
<proteinExistence type="predicted"/>
<evidence type="ECO:0000313" key="3">
    <source>
        <dbReference type="Proteomes" id="UP001268683"/>
    </source>
</evidence>
<protein>
    <submittedName>
        <fullName evidence="2">Uncharacterized protein</fullName>
    </submittedName>
</protein>
<keyword evidence="1" id="KW-1133">Transmembrane helix</keyword>
<dbReference type="KEGG" id="tmk:QGN29_05375"/>
<keyword evidence="1" id="KW-0472">Membrane</keyword>
<evidence type="ECO:0000256" key="1">
    <source>
        <dbReference type="SAM" id="Phobius"/>
    </source>
</evidence>
<feature type="transmembrane region" description="Helical" evidence="1">
    <location>
        <begin position="15"/>
        <end position="33"/>
    </location>
</feature>
<dbReference type="EMBL" id="CP123872">
    <property type="protein sequence ID" value="WND03804.1"/>
    <property type="molecule type" value="Genomic_DNA"/>
</dbReference>
<organism evidence="2 3">
    <name type="scientific">Temperatibacter marinus</name>
    <dbReference type="NCBI Taxonomy" id="1456591"/>
    <lineage>
        <taxon>Bacteria</taxon>
        <taxon>Pseudomonadati</taxon>
        <taxon>Pseudomonadota</taxon>
        <taxon>Alphaproteobacteria</taxon>
        <taxon>Kordiimonadales</taxon>
        <taxon>Temperatibacteraceae</taxon>
        <taxon>Temperatibacter</taxon>
    </lineage>
</organism>
<dbReference type="Proteomes" id="UP001268683">
    <property type="component" value="Chromosome"/>
</dbReference>
<dbReference type="RefSeq" id="WP_310799662.1">
    <property type="nucleotide sequence ID" value="NZ_CP123872.1"/>
</dbReference>
<sequence length="44" mass="5200">MLLRTFTHHFREQNWFAVGLDVLVAVIGIFLGLQVTDWNQTRQQ</sequence>
<keyword evidence="3" id="KW-1185">Reference proteome</keyword>
<accession>A0AA52HAC0</accession>
<keyword evidence="1" id="KW-0812">Transmembrane</keyword>
<gene>
    <name evidence="2" type="ORF">QGN29_05375</name>
</gene>